<keyword evidence="4" id="KW-0378">Hydrolase</keyword>
<dbReference type="GO" id="GO:0016787">
    <property type="term" value="F:hydrolase activity"/>
    <property type="evidence" value="ECO:0007669"/>
    <property type="project" value="UniProtKB-KW"/>
</dbReference>
<comment type="caution">
    <text evidence="4">The sequence shown here is derived from an EMBL/GenBank/DDBJ whole genome shotgun (WGS) entry which is preliminary data.</text>
</comment>
<gene>
    <name evidence="4" type="ORF">D8771_13120</name>
</gene>
<dbReference type="PANTHER" id="PTHR46825">
    <property type="entry name" value="D-ALANYL-D-ALANINE-CARBOXYPEPTIDASE/ENDOPEPTIDASE AMPH"/>
    <property type="match status" value="1"/>
</dbReference>
<keyword evidence="2" id="KW-0732">Signal</keyword>
<dbReference type="InterPro" id="IPR001466">
    <property type="entry name" value="Beta-lactam-related"/>
</dbReference>
<evidence type="ECO:0000256" key="2">
    <source>
        <dbReference type="SAM" id="SignalP"/>
    </source>
</evidence>
<dbReference type="SUPFAM" id="SSF56601">
    <property type="entry name" value="beta-lactamase/transpeptidase-like"/>
    <property type="match status" value="1"/>
</dbReference>
<feature type="region of interest" description="Disordered" evidence="1">
    <location>
        <begin position="239"/>
        <end position="268"/>
    </location>
</feature>
<evidence type="ECO:0000313" key="4">
    <source>
        <dbReference type="EMBL" id="TGG84762.1"/>
    </source>
</evidence>
<feature type="domain" description="Beta-lactamase-related" evidence="3">
    <location>
        <begin position="63"/>
        <end position="389"/>
    </location>
</feature>
<dbReference type="Pfam" id="PF00144">
    <property type="entry name" value="Beta-lactamase"/>
    <property type="match status" value="1"/>
</dbReference>
<dbReference type="InterPro" id="IPR050491">
    <property type="entry name" value="AmpC-like"/>
</dbReference>
<evidence type="ECO:0000256" key="1">
    <source>
        <dbReference type="SAM" id="MobiDB-lite"/>
    </source>
</evidence>
<feature type="chain" id="PRO_5034802553" evidence="2">
    <location>
        <begin position="35"/>
        <end position="411"/>
    </location>
</feature>
<dbReference type="Proteomes" id="UP000298111">
    <property type="component" value="Unassembled WGS sequence"/>
</dbReference>
<dbReference type="PANTHER" id="PTHR46825:SF7">
    <property type="entry name" value="D-ALANYL-D-ALANINE CARBOXYPEPTIDASE"/>
    <property type="match status" value="1"/>
</dbReference>
<organism evidence="4 5">
    <name type="scientific">Streptomyces albus</name>
    <dbReference type="NCBI Taxonomy" id="1888"/>
    <lineage>
        <taxon>Bacteria</taxon>
        <taxon>Bacillati</taxon>
        <taxon>Actinomycetota</taxon>
        <taxon>Actinomycetes</taxon>
        <taxon>Kitasatosporales</taxon>
        <taxon>Streptomycetaceae</taxon>
        <taxon>Streptomyces</taxon>
    </lineage>
</organism>
<name>A0A8H1QS54_9ACTN</name>
<dbReference type="GeneID" id="75182929"/>
<accession>A0A8H1QS54</accession>
<feature type="signal peptide" evidence="2">
    <location>
        <begin position="1"/>
        <end position="34"/>
    </location>
</feature>
<dbReference type="EMBL" id="RCIY01000046">
    <property type="protein sequence ID" value="TGG84762.1"/>
    <property type="molecule type" value="Genomic_DNA"/>
</dbReference>
<evidence type="ECO:0000259" key="3">
    <source>
        <dbReference type="Pfam" id="PF00144"/>
    </source>
</evidence>
<evidence type="ECO:0000313" key="5">
    <source>
        <dbReference type="Proteomes" id="UP000298111"/>
    </source>
</evidence>
<dbReference type="InterPro" id="IPR012338">
    <property type="entry name" value="Beta-lactam/transpept-like"/>
</dbReference>
<dbReference type="Gene3D" id="3.40.710.10">
    <property type="entry name" value="DD-peptidase/beta-lactamase superfamily"/>
    <property type="match status" value="1"/>
</dbReference>
<protein>
    <submittedName>
        <fullName evidence="4">Class A beta-lactamase-related serine hydrolase</fullName>
    </submittedName>
</protein>
<sequence>MRTRSGGRTARWTAATVGAAAVLAGLVTAPPAAAGSAAPSAHRALQRDVAAVREAGGGQVKVLAQVQDGHRTVRARAGAGRPVPWEARFRAASVTKTFTAVVVLQLADEGRLSLDDTVESWLPGVVSGNGNDGSRITVRDLLQQTSGLFDYVEDPELGAALTDFEAHRRDATPARDFVAVAMKHAPHFVPDGTHRRWAYSNTNYLLAGMIAEKADGRSWREQVEDRVIAPLGLRQTFVTDTDPSLRGPHARVTLPLPGPDGKPKPTDVTEHTIQHTADSAVVSTTADLDAFYRALMSGKLLPRDRLAQMRQTVTRTDDPDDLAAWPQGGYGLGLRDNPLTCGGRYWHHEGDGFGTYTRTGVTADGRRAVTVSVTSDGGAPDQTRLNVATRRLVDHALCGRDGKPGREGRGH</sequence>
<reference evidence="4 5" key="1">
    <citation type="submission" date="2018-10" db="EMBL/GenBank/DDBJ databases">
        <title>Isolation of pseudouridimycin from Streptomyces albus DSM 40763.</title>
        <authorList>
            <person name="Rosenqvist P."/>
            <person name="Metsae-Ketelae M."/>
            <person name="Virta P."/>
        </authorList>
    </citation>
    <scope>NUCLEOTIDE SEQUENCE [LARGE SCALE GENOMIC DNA]</scope>
    <source>
        <strain evidence="4 5">DSM 40763</strain>
    </source>
</reference>
<dbReference type="AlphaFoldDB" id="A0A8H1QS54"/>
<proteinExistence type="predicted"/>
<dbReference type="RefSeq" id="WP_135567004.1">
    <property type="nucleotide sequence ID" value="NZ_CP103060.1"/>
</dbReference>